<evidence type="ECO:0000313" key="2">
    <source>
        <dbReference type="Proteomes" id="UP000886595"/>
    </source>
</evidence>
<dbReference type="Proteomes" id="UP000886595">
    <property type="component" value="Unassembled WGS sequence"/>
</dbReference>
<organism evidence="1 2">
    <name type="scientific">Brassica carinata</name>
    <name type="common">Ethiopian mustard</name>
    <name type="synonym">Abyssinian cabbage</name>
    <dbReference type="NCBI Taxonomy" id="52824"/>
    <lineage>
        <taxon>Eukaryota</taxon>
        <taxon>Viridiplantae</taxon>
        <taxon>Streptophyta</taxon>
        <taxon>Embryophyta</taxon>
        <taxon>Tracheophyta</taxon>
        <taxon>Spermatophyta</taxon>
        <taxon>Magnoliopsida</taxon>
        <taxon>eudicotyledons</taxon>
        <taxon>Gunneridae</taxon>
        <taxon>Pentapetalae</taxon>
        <taxon>rosids</taxon>
        <taxon>malvids</taxon>
        <taxon>Brassicales</taxon>
        <taxon>Brassicaceae</taxon>
        <taxon>Brassiceae</taxon>
        <taxon>Brassica</taxon>
    </lineage>
</organism>
<reference evidence="1 2" key="1">
    <citation type="submission" date="2020-02" db="EMBL/GenBank/DDBJ databases">
        <authorList>
            <person name="Ma Q."/>
            <person name="Huang Y."/>
            <person name="Song X."/>
            <person name="Pei D."/>
        </authorList>
    </citation>
    <scope>NUCLEOTIDE SEQUENCE [LARGE SCALE GENOMIC DNA]</scope>
    <source>
        <strain evidence="1">Sxm20200214</strain>
        <tissue evidence="1">Leaf</tissue>
    </source>
</reference>
<evidence type="ECO:0000313" key="1">
    <source>
        <dbReference type="EMBL" id="KAG2273044.1"/>
    </source>
</evidence>
<proteinExistence type="predicted"/>
<keyword evidence="2" id="KW-1185">Reference proteome</keyword>
<sequence length="101" mass="11614">MANIYSSRGQWKEREKTIKRMKAMGVTKETGVSWIEIENQTHRFVADDKLHPQGEAIHDVLSELFVVMIDEGYRSDGRCILFHTEEASYCSSLMPSLCMNT</sequence>
<dbReference type="EMBL" id="JAAMPC010000013">
    <property type="protein sequence ID" value="KAG2273044.1"/>
    <property type="molecule type" value="Genomic_DNA"/>
</dbReference>
<dbReference type="Pfam" id="PF20431">
    <property type="entry name" value="E_motif"/>
    <property type="match status" value="1"/>
</dbReference>
<accession>A0A8X7UC08</accession>
<name>A0A8X7UC08_BRACI</name>
<dbReference type="OrthoDB" id="185373at2759"/>
<comment type="caution">
    <text evidence="1">The sequence shown here is derived from an EMBL/GenBank/DDBJ whole genome shotgun (WGS) entry which is preliminary data.</text>
</comment>
<dbReference type="InterPro" id="IPR046848">
    <property type="entry name" value="E_motif"/>
</dbReference>
<gene>
    <name evidence="1" type="ORF">Bca52824_067599</name>
</gene>
<evidence type="ECO:0008006" key="3">
    <source>
        <dbReference type="Google" id="ProtNLM"/>
    </source>
</evidence>
<dbReference type="AlphaFoldDB" id="A0A8X7UC08"/>
<protein>
    <recommendedName>
        <fullName evidence="3">Pentatricopeptide repeat-containing protein</fullName>
    </recommendedName>
</protein>